<keyword evidence="1" id="KW-0378">Hydrolase</keyword>
<comment type="caution">
    <text evidence="1">The sequence shown here is derived from an EMBL/GenBank/DDBJ whole genome shotgun (WGS) entry which is preliminary data.</text>
</comment>
<dbReference type="Proteomes" id="UP000814128">
    <property type="component" value="Unassembled WGS sequence"/>
</dbReference>
<keyword evidence="2" id="KW-1185">Reference proteome</keyword>
<organism evidence="1 2">
    <name type="scientific">Vararia minispora EC-137</name>
    <dbReference type="NCBI Taxonomy" id="1314806"/>
    <lineage>
        <taxon>Eukaryota</taxon>
        <taxon>Fungi</taxon>
        <taxon>Dikarya</taxon>
        <taxon>Basidiomycota</taxon>
        <taxon>Agaricomycotina</taxon>
        <taxon>Agaricomycetes</taxon>
        <taxon>Russulales</taxon>
        <taxon>Lachnocladiaceae</taxon>
        <taxon>Vararia</taxon>
    </lineage>
</organism>
<accession>A0ACB8QPI7</accession>
<dbReference type="EMBL" id="MU273516">
    <property type="protein sequence ID" value="KAI0033572.1"/>
    <property type="molecule type" value="Genomic_DNA"/>
</dbReference>
<reference evidence="1" key="1">
    <citation type="submission" date="2021-02" db="EMBL/GenBank/DDBJ databases">
        <authorList>
            <consortium name="DOE Joint Genome Institute"/>
            <person name="Ahrendt S."/>
            <person name="Looney B.P."/>
            <person name="Miyauchi S."/>
            <person name="Morin E."/>
            <person name="Drula E."/>
            <person name="Courty P.E."/>
            <person name="Chicoki N."/>
            <person name="Fauchery L."/>
            <person name="Kohler A."/>
            <person name="Kuo A."/>
            <person name="Labutti K."/>
            <person name="Pangilinan J."/>
            <person name="Lipzen A."/>
            <person name="Riley R."/>
            <person name="Andreopoulos W."/>
            <person name="He G."/>
            <person name="Johnson J."/>
            <person name="Barry K.W."/>
            <person name="Grigoriev I.V."/>
            <person name="Nagy L."/>
            <person name="Hibbett D."/>
            <person name="Henrissat B."/>
            <person name="Matheny P.B."/>
            <person name="Labbe J."/>
            <person name="Martin F."/>
        </authorList>
    </citation>
    <scope>NUCLEOTIDE SEQUENCE</scope>
    <source>
        <strain evidence="1">EC-137</strain>
    </source>
</reference>
<evidence type="ECO:0000313" key="1">
    <source>
        <dbReference type="EMBL" id="KAI0033572.1"/>
    </source>
</evidence>
<reference evidence="1" key="2">
    <citation type="journal article" date="2022" name="New Phytol.">
        <title>Evolutionary transition to the ectomycorrhizal habit in the genomes of a hyperdiverse lineage of mushroom-forming fungi.</title>
        <authorList>
            <person name="Looney B."/>
            <person name="Miyauchi S."/>
            <person name="Morin E."/>
            <person name="Drula E."/>
            <person name="Courty P.E."/>
            <person name="Kohler A."/>
            <person name="Kuo A."/>
            <person name="LaButti K."/>
            <person name="Pangilinan J."/>
            <person name="Lipzen A."/>
            <person name="Riley R."/>
            <person name="Andreopoulos W."/>
            <person name="He G."/>
            <person name="Johnson J."/>
            <person name="Nolan M."/>
            <person name="Tritt A."/>
            <person name="Barry K.W."/>
            <person name="Grigoriev I.V."/>
            <person name="Nagy L.G."/>
            <person name="Hibbett D."/>
            <person name="Henrissat B."/>
            <person name="Matheny P.B."/>
            <person name="Labbe J."/>
            <person name="Martin F.M."/>
        </authorList>
    </citation>
    <scope>NUCLEOTIDE SEQUENCE</scope>
    <source>
        <strain evidence="1">EC-137</strain>
    </source>
</reference>
<gene>
    <name evidence="1" type="ORF">K488DRAFT_47382</name>
</gene>
<name>A0ACB8QPI7_9AGAM</name>
<evidence type="ECO:0000313" key="2">
    <source>
        <dbReference type="Proteomes" id="UP000814128"/>
    </source>
</evidence>
<proteinExistence type="predicted"/>
<protein>
    <submittedName>
        <fullName evidence="1">Glycoside hydrolase family 92 protein</fullName>
    </submittedName>
</protein>
<sequence>MALVLALATTFISILQSPFLWQSVPDPLLGIQNEGPSASSFVNLFIGTANNGHVFPGATLPHGMVKVGMDTNSRNNQAGYDADPKYSVTGFSQLHDDGTGDRASLSNFKIFPTAGCPAFELCETSVFKRPVLRAILPDGTPDDLGKPGYFSTNLSTGVRAELTATRRASLQRYTFQPDVDGSLPRINVDITNDGQRSGNSPTLSIDPLTGRVTGGAVFQASFGPRQYKAYTCVDFRLVSSSDPLLLRAPPAEYGTWSRNGPVLNEVGNNLRKCAVRIASSRTQMFLLVSYGEVGALLGFQPPNTTAPTTILVRSGVSFISEKQACDNADSEIPDFGFDRVAREAQKEWDELLGRIRVTLGEGQEDTRELLYSSLYRTHISPADYSEENPLWNSTEPYYDSFYCNWDTYRTMFPLLAMHDPERFALIVRGMISIQQHEGWLPECRGATSLQYIQGGSDGEPIVAEFYVKFFEYAASMNVSSEKMYEALLADAENEPKNADLQGRLATMWKEYSYIPKDGHTPGGSLAPRSVSRALEYAFSDFTISQVAKLLNRTEDAVKYAGRAGNFVNHWNPETTMPDGPSSVRGMMQPRLKNGSFSYTDPRHCSPHAPPRSGTCYFSAGDLTGFYEGSPLLYSQYAPHDTAKLIELQGGPTTFIERLDFIIDNDYFDVTDEPGQQVPFMYHYADRPGLSTNRTRQTLELFFNTTVAGLPGNDGTVEHSGAMGSYAFFVLAGLYPLPATRQLLLSSPYFPSISFFNPLFNAKATIKVTNFEGANSTKIFVQDVLVDGQPWHSRCFIEWDVFERGSTVEITLTDDITLPCGDSPNALPPSLSTGGYD</sequence>